<protein>
    <submittedName>
        <fullName evidence="1">V-type ATP synthase subunit F</fullName>
    </submittedName>
</protein>
<sequence>MYKIAVMGDYDSVYGFAALGLDIFPIASQEEAEARLHQLAAEEYGVIYITEALAAELKHEIARYQDQIIPAIIEIPGVSGNTGNGVRGVKKSVEQAVGSDILFSN</sequence>
<dbReference type="EMBL" id="AP027742">
    <property type="protein sequence ID" value="BDZ76070.1"/>
    <property type="molecule type" value="Genomic_DNA"/>
</dbReference>
<accession>A0ABN6YUC8</accession>
<reference evidence="2" key="1">
    <citation type="journal article" date="2023" name="Int. J. Syst. Evol. Microbiol.">
        <title>Claveliimonas bilis gen. nov., sp. nov., deoxycholic acid-producing bacteria isolated from human faeces, and reclassification of Sellimonas monacensis Zenner et al. 2021 as Claveliimonas monacensis comb. nov.</title>
        <authorList>
            <person name="Hisatomi A."/>
            <person name="Kastawa N.W.E.P.G."/>
            <person name="Song I."/>
            <person name="Ohkuma M."/>
            <person name="Fukiya S."/>
            <person name="Sakamoto M."/>
        </authorList>
    </citation>
    <scope>NUCLEOTIDE SEQUENCE [LARGE SCALE GENOMIC DNA]</scope>
    <source>
        <strain evidence="2">12BBH14</strain>
    </source>
</reference>
<dbReference type="Proteomes" id="UP001305815">
    <property type="component" value="Chromosome"/>
</dbReference>
<dbReference type="NCBIfam" id="NF002384">
    <property type="entry name" value="PRK01395.1"/>
    <property type="match status" value="1"/>
</dbReference>
<proteinExistence type="predicted"/>
<name>A0ABN6YUC8_9FIRM</name>
<dbReference type="InterPro" id="IPR008218">
    <property type="entry name" value="ATPase_V1-cplx_f_g_su"/>
</dbReference>
<evidence type="ECO:0000313" key="2">
    <source>
        <dbReference type="Proteomes" id="UP001305815"/>
    </source>
</evidence>
<gene>
    <name evidence="1" type="primary">atpF_2</name>
    <name evidence="1" type="ORF">Lac1_02530</name>
</gene>
<evidence type="ECO:0000313" key="1">
    <source>
        <dbReference type="EMBL" id="BDZ76070.1"/>
    </source>
</evidence>
<dbReference type="RefSeq" id="WP_230107325.1">
    <property type="nucleotide sequence ID" value="NZ_AP024845.1"/>
</dbReference>
<keyword evidence="2" id="KW-1185">Reference proteome</keyword>
<organism evidence="1 2">
    <name type="scientific">Claveliimonas bilis</name>
    <dbReference type="NCBI Taxonomy" id="3028070"/>
    <lineage>
        <taxon>Bacteria</taxon>
        <taxon>Bacillati</taxon>
        <taxon>Bacillota</taxon>
        <taxon>Clostridia</taxon>
        <taxon>Lachnospirales</taxon>
        <taxon>Lachnospiraceae</taxon>
        <taxon>Claveliimonas</taxon>
    </lineage>
</organism>
<dbReference type="Pfam" id="PF01990">
    <property type="entry name" value="ATP-synt_F"/>
    <property type="match status" value="1"/>
</dbReference>